<evidence type="ECO:0000256" key="3">
    <source>
        <dbReference type="ARBA" id="ARBA00022964"/>
    </source>
</evidence>
<proteinExistence type="inferred from homology"/>
<sequence>MRNFVRELDRLHREAADPQARAERVSERLRSLLAADDVLDPRHTEPDPRAYRQHLVHVDAQGRFSVVALVWLPGQETPIHSHVCWCVVGVLTGLEAETRYQLDPVTGELAETERAINMPGDVCWLVPPDEDIHKVRNDGQSIAVSLHVYGTDIGRLGSSINRTYREPIPVASSKA</sequence>
<evidence type="ECO:0000256" key="2">
    <source>
        <dbReference type="ARBA" id="ARBA00022723"/>
    </source>
</evidence>
<comment type="similarity">
    <text evidence="1">Belongs to the cysteine dioxygenase family.</text>
</comment>
<name>A0A8J3CFL1_9PSEU</name>
<feature type="binding site" evidence="7">
    <location>
        <position position="80"/>
    </location>
    <ligand>
        <name>Fe cation</name>
        <dbReference type="ChEBI" id="CHEBI:24875"/>
        <note>catalytic</note>
    </ligand>
</feature>
<dbReference type="Pfam" id="PF05995">
    <property type="entry name" value="CDO_I"/>
    <property type="match status" value="1"/>
</dbReference>
<feature type="binding site" evidence="7">
    <location>
        <position position="82"/>
    </location>
    <ligand>
        <name>Fe cation</name>
        <dbReference type="ChEBI" id="CHEBI:24875"/>
        <note>catalytic</note>
    </ligand>
</feature>
<comment type="caution">
    <text evidence="8">The sequence shown here is derived from an EMBL/GenBank/DDBJ whole genome shotgun (WGS) entry which is preliminary data.</text>
</comment>
<dbReference type="Proteomes" id="UP000637578">
    <property type="component" value="Unassembled WGS sequence"/>
</dbReference>
<dbReference type="PANTHER" id="PTHR12918:SF1">
    <property type="entry name" value="CYSTEINE DIOXYGENASE TYPE 1"/>
    <property type="match status" value="1"/>
</dbReference>
<dbReference type="Gene3D" id="2.60.120.10">
    <property type="entry name" value="Jelly Rolls"/>
    <property type="match status" value="1"/>
</dbReference>
<evidence type="ECO:0000256" key="5">
    <source>
        <dbReference type="ARBA" id="ARBA00023004"/>
    </source>
</evidence>
<organism evidence="8 9">
    <name type="scientific">Longimycelium tulufanense</name>
    <dbReference type="NCBI Taxonomy" id="907463"/>
    <lineage>
        <taxon>Bacteria</taxon>
        <taxon>Bacillati</taxon>
        <taxon>Actinomycetota</taxon>
        <taxon>Actinomycetes</taxon>
        <taxon>Pseudonocardiales</taxon>
        <taxon>Pseudonocardiaceae</taxon>
        <taxon>Longimycelium</taxon>
    </lineage>
</organism>
<reference evidence="8" key="1">
    <citation type="journal article" date="2014" name="Int. J. Syst. Evol. Microbiol.">
        <title>Complete genome sequence of Corynebacterium casei LMG S-19264T (=DSM 44701T), isolated from a smear-ripened cheese.</title>
        <authorList>
            <consortium name="US DOE Joint Genome Institute (JGI-PGF)"/>
            <person name="Walter F."/>
            <person name="Albersmeier A."/>
            <person name="Kalinowski J."/>
            <person name="Ruckert C."/>
        </authorList>
    </citation>
    <scope>NUCLEOTIDE SEQUENCE</scope>
    <source>
        <strain evidence="8">CGMCC 4.5737</strain>
    </source>
</reference>
<dbReference type="InterPro" id="IPR010300">
    <property type="entry name" value="CDO_1"/>
</dbReference>
<feature type="cross-link" description="3'-(S-cysteinyl)-tyrosine (Cys-Tyr)" evidence="6">
    <location>
        <begin position="86"/>
        <end position="149"/>
    </location>
</feature>
<dbReference type="CDD" id="cd10548">
    <property type="entry name" value="cupin_CDO"/>
    <property type="match status" value="1"/>
</dbReference>
<keyword evidence="2 7" id="KW-0479">Metal-binding</keyword>
<dbReference type="PANTHER" id="PTHR12918">
    <property type="entry name" value="CYSTEINE DIOXYGENASE"/>
    <property type="match status" value="1"/>
</dbReference>
<dbReference type="InterPro" id="IPR011051">
    <property type="entry name" value="RmlC_Cupin_sf"/>
</dbReference>
<gene>
    <name evidence="8" type="ORF">GCM10012275_34110</name>
</gene>
<dbReference type="AlphaFoldDB" id="A0A8J3CFL1"/>
<evidence type="ECO:0000256" key="4">
    <source>
        <dbReference type="ARBA" id="ARBA00023002"/>
    </source>
</evidence>
<dbReference type="EMBL" id="BMMK01000015">
    <property type="protein sequence ID" value="GGM60123.1"/>
    <property type="molecule type" value="Genomic_DNA"/>
</dbReference>
<dbReference type="SUPFAM" id="SSF51182">
    <property type="entry name" value="RmlC-like cupins"/>
    <property type="match status" value="1"/>
</dbReference>
<keyword evidence="5 7" id="KW-0408">Iron</keyword>
<keyword evidence="9" id="KW-1185">Reference proteome</keyword>
<accession>A0A8J3CFL1</accession>
<evidence type="ECO:0000256" key="1">
    <source>
        <dbReference type="ARBA" id="ARBA00006622"/>
    </source>
</evidence>
<evidence type="ECO:0000313" key="9">
    <source>
        <dbReference type="Proteomes" id="UP000637578"/>
    </source>
</evidence>
<dbReference type="InterPro" id="IPR014710">
    <property type="entry name" value="RmlC-like_jellyroll"/>
</dbReference>
<keyword evidence="6" id="KW-0883">Thioether bond</keyword>
<protein>
    <submittedName>
        <fullName evidence="8">Cysteine dioxygenase</fullName>
    </submittedName>
</protein>
<evidence type="ECO:0000256" key="7">
    <source>
        <dbReference type="PIRSR" id="PIRSR610300-51"/>
    </source>
</evidence>
<keyword evidence="3 8" id="KW-0223">Dioxygenase</keyword>
<feature type="binding site" evidence="7">
    <location>
        <position position="133"/>
    </location>
    <ligand>
        <name>Fe cation</name>
        <dbReference type="ChEBI" id="CHEBI:24875"/>
        <note>catalytic</note>
    </ligand>
</feature>
<dbReference type="GO" id="GO:0008198">
    <property type="term" value="F:ferrous iron binding"/>
    <property type="evidence" value="ECO:0007669"/>
    <property type="project" value="TreeGrafter"/>
</dbReference>
<dbReference type="GO" id="GO:0016702">
    <property type="term" value="F:oxidoreductase activity, acting on single donors with incorporation of molecular oxygen, incorporation of two atoms of oxygen"/>
    <property type="evidence" value="ECO:0007669"/>
    <property type="project" value="InterPro"/>
</dbReference>
<evidence type="ECO:0000256" key="6">
    <source>
        <dbReference type="PIRSR" id="PIRSR610300-50"/>
    </source>
</evidence>
<evidence type="ECO:0000313" key="8">
    <source>
        <dbReference type="EMBL" id="GGM60123.1"/>
    </source>
</evidence>
<keyword evidence="4" id="KW-0560">Oxidoreductase</keyword>
<reference evidence="8" key="2">
    <citation type="submission" date="2020-09" db="EMBL/GenBank/DDBJ databases">
        <authorList>
            <person name="Sun Q."/>
            <person name="Zhou Y."/>
        </authorList>
    </citation>
    <scope>NUCLEOTIDE SEQUENCE</scope>
    <source>
        <strain evidence="8">CGMCC 4.5737</strain>
    </source>
</reference>